<gene>
    <name evidence="2" type="ORF">RND71_024381</name>
</gene>
<organism evidence="2 3">
    <name type="scientific">Anisodus tanguticus</name>
    <dbReference type="NCBI Taxonomy" id="243964"/>
    <lineage>
        <taxon>Eukaryota</taxon>
        <taxon>Viridiplantae</taxon>
        <taxon>Streptophyta</taxon>
        <taxon>Embryophyta</taxon>
        <taxon>Tracheophyta</taxon>
        <taxon>Spermatophyta</taxon>
        <taxon>Magnoliopsida</taxon>
        <taxon>eudicotyledons</taxon>
        <taxon>Gunneridae</taxon>
        <taxon>Pentapetalae</taxon>
        <taxon>asterids</taxon>
        <taxon>lamiids</taxon>
        <taxon>Solanales</taxon>
        <taxon>Solanaceae</taxon>
        <taxon>Solanoideae</taxon>
        <taxon>Hyoscyameae</taxon>
        <taxon>Anisodus</taxon>
    </lineage>
</organism>
<evidence type="ECO:0008006" key="4">
    <source>
        <dbReference type="Google" id="ProtNLM"/>
    </source>
</evidence>
<comment type="caution">
    <text evidence="2">The sequence shown here is derived from an EMBL/GenBank/DDBJ whole genome shotgun (WGS) entry which is preliminary data.</text>
</comment>
<protein>
    <recommendedName>
        <fullName evidence="4">Protein At-4/1-like</fullName>
    </recommendedName>
</protein>
<dbReference type="Proteomes" id="UP001291623">
    <property type="component" value="Unassembled WGS sequence"/>
</dbReference>
<accession>A0AAE1RPN0</accession>
<dbReference type="AlphaFoldDB" id="A0AAE1RPN0"/>
<dbReference type="EMBL" id="JAVYJV010000013">
    <property type="protein sequence ID" value="KAK4355410.1"/>
    <property type="molecule type" value="Genomic_DNA"/>
</dbReference>
<evidence type="ECO:0000313" key="2">
    <source>
        <dbReference type="EMBL" id="KAK4355410.1"/>
    </source>
</evidence>
<keyword evidence="3" id="KW-1185">Reference proteome</keyword>
<sequence length="271" mass="32078">MAAITDETTESLLSSFDQIYDEYKKGAMELQTLQADYITESKKREALEFAIRSLQSENDRLRKLFTESLNKFSDKIESHSSCQTLKEELKRVRHEFFQKENEYRRTIESLKGDHAERIQDLESQIRKYQTEEAVNEATINQLRQDLAGHRSQIEALRKNLGQVSADVDSRYHYEIQGLKDCLLVEQEEKNELNKKLQDMEKEWMSYFYSTTSTNKVFLSFAYAVFISRTKLVEYQQDLTSSQHMHTLKQKIMKLRKENELLKRQILERSSS</sequence>
<keyword evidence="1" id="KW-0175">Coiled coil</keyword>
<evidence type="ECO:0000256" key="1">
    <source>
        <dbReference type="SAM" id="Coils"/>
    </source>
</evidence>
<evidence type="ECO:0000313" key="3">
    <source>
        <dbReference type="Proteomes" id="UP001291623"/>
    </source>
</evidence>
<feature type="coiled-coil region" evidence="1">
    <location>
        <begin position="44"/>
        <end position="202"/>
    </location>
</feature>
<proteinExistence type="predicted"/>
<name>A0AAE1RPN0_9SOLA</name>
<reference evidence="2" key="1">
    <citation type="submission" date="2023-12" db="EMBL/GenBank/DDBJ databases">
        <title>Genome assembly of Anisodus tanguticus.</title>
        <authorList>
            <person name="Wang Y.-J."/>
        </authorList>
    </citation>
    <scope>NUCLEOTIDE SEQUENCE</scope>
    <source>
        <strain evidence="2">KB-2021</strain>
        <tissue evidence="2">Leaf</tissue>
    </source>
</reference>